<comment type="caution">
    <text evidence="1">The sequence shown here is derived from an EMBL/GenBank/DDBJ whole genome shotgun (WGS) entry which is preliminary data.</text>
</comment>
<evidence type="ECO:0000313" key="2">
    <source>
        <dbReference type="Proteomes" id="UP000540698"/>
    </source>
</evidence>
<evidence type="ECO:0000313" key="1">
    <source>
        <dbReference type="EMBL" id="NKY29945.1"/>
    </source>
</evidence>
<keyword evidence="2" id="KW-1185">Reference proteome</keyword>
<protein>
    <submittedName>
        <fullName evidence="1">Uncharacterized protein</fullName>
    </submittedName>
</protein>
<name>A0A7X6L961_9NOCA</name>
<dbReference type="Proteomes" id="UP000540698">
    <property type="component" value="Unassembled WGS sequence"/>
</dbReference>
<dbReference type="EMBL" id="JAAXOS010000015">
    <property type="protein sequence ID" value="NKY29945.1"/>
    <property type="molecule type" value="Genomic_DNA"/>
</dbReference>
<dbReference type="AlphaFoldDB" id="A0A7X6L961"/>
<dbReference type="RefSeq" id="WP_062970939.1">
    <property type="nucleotide sequence ID" value="NZ_JAAXOS010000015.1"/>
</dbReference>
<organism evidence="1 2">
    <name type="scientific">Nocardia gamkensis</name>
    <dbReference type="NCBI Taxonomy" id="352869"/>
    <lineage>
        <taxon>Bacteria</taxon>
        <taxon>Bacillati</taxon>
        <taxon>Actinomycetota</taxon>
        <taxon>Actinomycetes</taxon>
        <taxon>Mycobacteriales</taxon>
        <taxon>Nocardiaceae</taxon>
        <taxon>Nocardia</taxon>
    </lineage>
</organism>
<proteinExistence type="predicted"/>
<reference evidence="1 2" key="1">
    <citation type="submission" date="2020-04" db="EMBL/GenBank/DDBJ databases">
        <title>MicrobeNet Type strains.</title>
        <authorList>
            <person name="Nicholson A.C."/>
        </authorList>
    </citation>
    <scope>NUCLEOTIDE SEQUENCE [LARGE SCALE GENOMIC DNA]</scope>
    <source>
        <strain evidence="1 2">DSM 44956</strain>
    </source>
</reference>
<accession>A0A7X6L961</accession>
<sequence>MVVTGLRWRSFTGEEHGRMPRWAIVVEETTGSGEQKRWSPRILTEVVGTRAQALAKLAGVLPTYTPEHPKLRGRRIVLRDGDTYLLMVRGWSDDYHCIFRVWEMVSDSDRPEIPGTPHDRLTDR</sequence>
<gene>
    <name evidence="1" type="ORF">HGB38_27595</name>
</gene>